<organism evidence="1">
    <name type="scientific">bioreactor metagenome</name>
    <dbReference type="NCBI Taxonomy" id="1076179"/>
    <lineage>
        <taxon>unclassified sequences</taxon>
        <taxon>metagenomes</taxon>
        <taxon>ecological metagenomes</taxon>
    </lineage>
</organism>
<proteinExistence type="predicted"/>
<accession>A0A645BMD2</accession>
<gene>
    <name evidence="1" type="ORF">SDC9_113550</name>
</gene>
<dbReference type="AlphaFoldDB" id="A0A645BMD2"/>
<comment type="caution">
    <text evidence="1">The sequence shown here is derived from an EMBL/GenBank/DDBJ whole genome shotgun (WGS) entry which is preliminary data.</text>
</comment>
<sequence>MAKHYENLTKTALSEYITPDKFRTVMPPQWEFSAGYSELPVAITLKKETADKLSFDVPWDGMIYGFVRGKFQLQEKLGMKNVPTMAAINDWETKFVLVFEEKNPKETKAFEIESSEVFYLLENCRRVPEQKTRTDKK</sequence>
<name>A0A645BMD2_9ZZZZ</name>
<protein>
    <submittedName>
        <fullName evidence="1">Uncharacterized protein</fullName>
    </submittedName>
</protein>
<reference evidence="1" key="1">
    <citation type="submission" date="2019-08" db="EMBL/GenBank/DDBJ databases">
        <authorList>
            <person name="Kucharzyk K."/>
            <person name="Murdoch R.W."/>
            <person name="Higgins S."/>
            <person name="Loffler F."/>
        </authorList>
    </citation>
    <scope>NUCLEOTIDE SEQUENCE</scope>
</reference>
<dbReference type="EMBL" id="VSSQ01021211">
    <property type="protein sequence ID" value="MPM66640.1"/>
    <property type="molecule type" value="Genomic_DNA"/>
</dbReference>
<evidence type="ECO:0000313" key="1">
    <source>
        <dbReference type="EMBL" id="MPM66640.1"/>
    </source>
</evidence>